<dbReference type="Pfam" id="PF03852">
    <property type="entry name" value="Vsr"/>
    <property type="match status" value="1"/>
</dbReference>
<dbReference type="InterPro" id="IPR004603">
    <property type="entry name" value="DNA_mismatch_endonuc_vsr"/>
</dbReference>
<name>G8QVZ1_SPHPG</name>
<reference evidence="7 8" key="1">
    <citation type="submission" date="2011-11" db="EMBL/GenBank/DDBJ databases">
        <title>Complete sequence of Spirochaeta sp. grapes.</title>
        <authorList>
            <consortium name="US DOE Joint Genome Institute"/>
            <person name="Lucas S."/>
            <person name="Han J."/>
            <person name="Lapidus A."/>
            <person name="Cheng J.-F."/>
            <person name="Goodwin L."/>
            <person name="Pitluck S."/>
            <person name="Peters L."/>
            <person name="Ovchinnikova G."/>
            <person name="Munk A.C."/>
            <person name="Detter J.C."/>
            <person name="Han C."/>
            <person name="Tapia R."/>
            <person name="Land M."/>
            <person name="Hauser L."/>
            <person name="Kyrpides N."/>
            <person name="Ivanova N."/>
            <person name="Pagani I."/>
            <person name="Ritalahtilisa K."/>
            <person name="Loeffler F."/>
            <person name="Woyke T."/>
        </authorList>
    </citation>
    <scope>NUCLEOTIDE SEQUENCE [LARGE SCALE GENOMIC DNA]</scope>
    <source>
        <strain evidence="8">ATCC BAA-1885 / DSM 22778 / Grapes</strain>
    </source>
</reference>
<dbReference type="NCBIfam" id="TIGR00632">
    <property type="entry name" value="vsr"/>
    <property type="match status" value="1"/>
</dbReference>
<dbReference type="Proteomes" id="UP000005632">
    <property type="component" value="Chromosome"/>
</dbReference>
<dbReference type="SUPFAM" id="SSF52980">
    <property type="entry name" value="Restriction endonuclease-like"/>
    <property type="match status" value="1"/>
</dbReference>
<dbReference type="GO" id="GO:0016787">
    <property type="term" value="F:hydrolase activity"/>
    <property type="evidence" value="ECO:0007669"/>
    <property type="project" value="UniProtKB-KW"/>
</dbReference>
<organism evidence="7 8">
    <name type="scientific">Sphaerochaeta pleomorpha (strain ATCC BAA-1885 / DSM 22778 / Grapes)</name>
    <dbReference type="NCBI Taxonomy" id="158190"/>
    <lineage>
        <taxon>Bacteria</taxon>
        <taxon>Pseudomonadati</taxon>
        <taxon>Spirochaetota</taxon>
        <taxon>Spirochaetia</taxon>
        <taxon>Spirochaetales</taxon>
        <taxon>Sphaerochaetaceae</taxon>
        <taxon>Sphaerochaeta</taxon>
    </lineage>
</organism>
<dbReference type="InterPro" id="IPR011335">
    <property type="entry name" value="Restrct_endonuc-II-like"/>
</dbReference>
<comment type="similarity">
    <text evidence="6">Belongs to the vsr family.</text>
</comment>
<evidence type="ECO:0000256" key="5">
    <source>
        <dbReference type="ARBA" id="ARBA00023204"/>
    </source>
</evidence>
<keyword evidence="5 6" id="KW-0234">DNA repair</keyword>
<dbReference type="eggNOG" id="COG3727">
    <property type="taxonomic scope" value="Bacteria"/>
</dbReference>
<proteinExistence type="inferred from homology"/>
<protein>
    <recommendedName>
        <fullName evidence="6">Very short patch repair endonuclease</fullName>
        <ecNumber evidence="6">3.1.-.-</ecNumber>
    </recommendedName>
</protein>
<comment type="function">
    <text evidence="6">May nick specific sequences that contain T:G mispairs resulting from m5C-deamination.</text>
</comment>
<dbReference type="KEGG" id="sgp:SpiGrapes_2758"/>
<evidence type="ECO:0000256" key="1">
    <source>
        <dbReference type="ARBA" id="ARBA00022722"/>
    </source>
</evidence>
<evidence type="ECO:0000256" key="3">
    <source>
        <dbReference type="ARBA" id="ARBA00022763"/>
    </source>
</evidence>
<keyword evidence="1 6" id="KW-0540">Nuclease</keyword>
<dbReference type="PIRSF" id="PIRSF018267">
    <property type="entry name" value="VSR_endonuc"/>
    <property type="match status" value="1"/>
</dbReference>
<keyword evidence="8" id="KW-1185">Reference proteome</keyword>
<dbReference type="EMBL" id="CP003155">
    <property type="protein sequence ID" value="AEV30515.1"/>
    <property type="molecule type" value="Genomic_DNA"/>
</dbReference>
<dbReference type="OrthoDB" id="9801520at2"/>
<dbReference type="GO" id="GO:0006298">
    <property type="term" value="P:mismatch repair"/>
    <property type="evidence" value="ECO:0007669"/>
    <property type="project" value="UniProtKB-UniRule"/>
</dbReference>
<evidence type="ECO:0000256" key="2">
    <source>
        <dbReference type="ARBA" id="ARBA00022759"/>
    </source>
</evidence>
<keyword evidence="2 6" id="KW-0255">Endonuclease</keyword>
<dbReference type="Gene3D" id="3.40.960.10">
    <property type="entry name" value="VSR Endonuclease"/>
    <property type="match status" value="1"/>
</dbReference>
<dbReference type="HOGENOM" id="CLU_111913_1_1_12"/>
<evidence type="ECO:0000256" key="4">
    <source>
        <dbReference type="ARBA" id="ARBA00022801"/>
    </source>
</evidence>
<evidence type="ECO:0000313" key="8">
    <source>
        <dbReference type="Proteomes" id="UP000005632"/>
    </source>
</evidence>
<evidence type="ECO:0000313" key="7">
    <source>
        <dbReference type="EMBL" id="AEV30515.1"/>
    </source>
</evidence>
<sequence length="141" mass="16594">MSDFCLPAKRSKIMASIRGKDTKGELLVRRYLFRKGFRFRVNDKRLIGKPDIVLAKYRTVVFVNGCFWHGHELCPDFVRPKTNTAFWDTKIETNRKRDERVIKALTEQGWHVIVVWECELKGKEKREATLLGLANEIWDVL</sequence>
<dbReference type="GO" id="GO:0004519">
    <property type="term" value="F:endonuclease activity"/>
    <property type="evidence" value="ECO:0007669"/>
    <property type="project" value="UniProtKB-KW"/>
</dbReference>
<evidence type="ECO:0000256" key="6">
    <source>
        <dbReference type="PIRNR" id="PIRNR018267"/>
    </source>
</evidence>
<dbReference type="CDD" id="cd00221">
    <property type="entry name" value="Vsr"/>
    <property type="match status" value="1"/>
</dbReference>
<dbReference type="EC" id="3.1.-.-" evidence="6"/>
<dbReference type="RefSeq" id="WP_014271354.1">
    <property type="nucleotide sequence ID" value="NC_016633.1"/>
</dbReference>
<keyword evidence="4 6" id="KW-0378">Hydrolase</keyword>
<dbReference type="STRING" id="158190.SpiGrapes_2758"/>
<accession>G8QVZ1</accession>
<keyword evidence="3 6" id="KW-0227">DNA damage</keyword>
<dbReference type="AlphaFoldDB" id="G8QVZ1"/>
<gene>
    <name evidence="7" type="ordered locus">SpiGrapes_2758</name>
</gene>